<dbReference type="GeneID" id="79870541"/>
<dbReference type="InterPro" id="IPR007768">
    <property type="entry name" value="Suppressor_of_fused"/>
</dbReference>
<dbReference type="AlphaFoldDB" id="A0A8E2LGT1"/>
<dbReference type="InterPro" id="IPR037181">
    <property type="entry name" value="SUFU_N"/>
</dbReference>
<feature type="domain" description="Suppressor of fused-like" evidence="1">
    <location>
        <begin position="51"/>
        <end position="214"/>
    </location>
</feature>
<evidence type="ECO:0000313" key="2">
    <source>
        <dbReference type="EMBL" id="OOP70312.1"/>
    </source>
</evidence>
<dbReference type="PANTHER" id="PTHR10928">
    <property type="entry name" value="SUPPRESSOR OF FUSED"/>
    <property type="match status" value="1"/>
</dbReference>
<dbReference type="Pfam" id="PF05076">
    <property type="entry name" value="SUFU"/>
    <property type="match status" value="1"/>
</dbReference>
<dbReference type="GO" id="GO:0005737">
    <property type="term" value="C:cytoplasm"/>
    <property type="evidence" value="ECO:0007669"/>
    <property type="project" value="TreeGrafter"/>
</dbReference>
<keyword evidence="3" id="KW-1185">Reference proteome</keyword>
<reference evidence="2 3" key="1">
    <citation type="submission" date="2017-01" db="EMBL/GenBank/DDBJ databases">
        <title>Draft genome sequence of Bacillus oleronius.</title>
        <authorList>
            <person name="Allam M."/>
        </authorList>
    </citation>
    <scope>NUCLEOTIDE SEQUENCE [LARGE SCALE GENOMIC DNA]</scope>
    <source>
        <strain evidence="2 3">DSM 9356</strain>
    </source>
</reference>
<gene>
    <name evidence="2" type="ORF">BWZ43_00315</name>
</gene>
<dbReference type="RefSeq" id="WP_078109109.1">
    <property type="nucleotide sequence ID" value="NZ_BOQX01000013.1"/>
</dbReference>
<dbReference type="PANTHER" id="PTHR10928:SF2">
    <property type="entry name" value="SUPPRESSOR OF FUSED HOMOLOG"/>
    <property type="match status" value="1"/>
</dbReference>
<evidence type="ECO:0000259" key="1">
    <source>
        <dbReference type="Pfam" id="PF05076"/>
    </source>
</evidence>
<dbReference type="InterPro" id="IPR020941">
    <property type="entry name" value="SUFU-like_domain"/>
</dbReference>
<organism evidence="2 3">
    <name type="scientific">Heyndrickxia oleronia</name>
    <dbReference type="NCBI Taxonomy" id="38875"/>
    <lineage>
        <taxon>Bacteria</taxon>
        <taxon>Bacillati</taxon>
        <taxon>Bacillota</taxon>
        <taxon>Bacilli</taxon>
        <taxon>Bacillales</taxon>
        <taxon>Bacillaceae</taxon>
        <taxon>Heyndrickxia</taxon>
    </lineage>
</organism>
<evidence type="ECO:0000313" key="3">
    <source>
        <dbReference type="Proteomes" id="UP000189761"/>
    </source>
</evidence>
<comment type="caution">
    <text evidence="2">The sequence shown here is derived from an EMBL/GenBank/DDBJ whole genome shotgun (WGS) entry which is preliminary data.</text>
</comment>
<sequence length="220" mass="25171">MNLEEYKQQMEEDDFSPGWDAIDASFSEVYGTQEPAHYGTNMVARAIFGGDEYIDGYSIYTSDKGYKHIVTFGLSELYGNEEAFGGEYSKWGYELTIKLPEEDNEECMWAIDMLSNLARYTNQSKAWFNPFDYVAGNGESIRIGYPSKITALIIVPDTEIHGKQTVHGRLDFMQVVGITENELQAIKGKSLEEREAFVRKMQKDNPELITDMKRGKEYLE</sequence>
<name>A0A8E2LGT1_9BACI</name>
<dbReference type="SUPFAM" id="SSF103359">
    <property type="entry name" value="Suppressor of Fused, N-terminal domain"/>
    <property type="match status" value="1"/>
</dbReference>
<dbReference type="EMBL" id="MTLA01000004">
    <property type="protein sequence ID" value="OOP70312.1"/>
    <property type="molecule type" value="Genomic_DNA"/>
</dbReference>
<proteinExistence type="predicted"/>
<accession>A0A8E2LGT1</accession>
<dbReference type="Proteomes" id="UP000189761">
    <property type="component" value="Unassembled WGS sequence"/>
</dbReference>
<protein>
    <submittedName>
        <fullName evidence="2">Suppressor of fused domain protein</fullName>
    </submittedName>
</protein>